<dbReference type="EMBL" id="FXYD01000005">
    <property type="protein sequence ID" value="SMX43468.1"/>
    <property type="molecule type" value="Genomic_DNA"/>
</dbReference>
<evidence type="ECO:0000313" key="3">
    <source>
        <dbReference type="Proteomes" id="UP000203464"/>
    </source>
</evidence>
<feature type="chain" id="PRO_5012172718" evidence="1">
    <location>
        <begin position="18"/>
        <end position="167"/>
    </location>
</feature>
<proteinExistence type="predicted"/>
<evidence type="ECO:0000256" key="1">
    <source>
        <dbReference type="SAM" id="SignalP"/>
    </source>
</evidence>
<sequence>MIRSFAVLLFLAGPLAADEPPVQEIISNAVTIASDRNAHLQDIVAFKGIATSQMQPNGTTPITFHDGSTQNVRLDFIGAYNNGTCDWALQIPGTTQFSFTKSLITQARLTEEGWPDEMIDTTDTFSAAECMARSALVLLDNPCMALLPIQEDEAIFHFAVGLPELCQ</sequence>
<keyword evidence="1" id="KW-0732">Signal</keyword>
<organism evidence="2 3">
    <name type="scientific">Octadecabacter ascidiaceicola</name>
    <dbReference type="NCBI Taxonomy" id="1655543"/>
    <lineage>
        <taxon>Bacteria</taxon>
        <taxon>Pseudomonadati</taxon>
        <taxon>Pseudomonadota</taxon>
        <taxon>Alphaproteobacteria</taxon>
        <taxon>Rhodobacterales</taxon>
        <taxon>Roseobacteraceae</taxon>
        <taxon>Octadecabacter</taxon>
    </lineage>
</organism>
<dbReference type="RefSeq" id="WP_093997325.1">
    <property type="nucleotide sequence ID" value="NZ_FXYD01000005.1"/>
</dbReference>
<feature type="signal peptide" evidence="1">
    <location>
        <begin position="1"/>
        <end position="17"/>
    </location>
</feature>
<keyword evidence="3" id="KW-1185">Reference proteome</keyword>
<evidence type="ECO:0000313" key="2">
    <source>
        <dbReference type="EMBL" id="SMX43468.1"/>
    </source>
</evidence>
<name>A0A238KL37_9RHOB</name>
<dbReference type="AlphaFoldDB" id="A0A238KL37"/>
<gene>
    <name evidence="2" type="ORF">OCA8868_02966</name>
</gene>
<accession>A0A238KL37</accession>
<reference evidence="3" key="1">
    <citation type="submission" date="2017-05" db="EMBL/GenBank/DDBJ databases">
        <authorList>
            <person name="Rodrigo-Torres L."/>
            <person name="Arahal R. D."/>
            <person name="Lucena T."/>
        </authorList>
    </citation>
    <scope>NUCLEOTIDE SEQUENCE [LARGE SCALE GENOMIC DNA]</scope>
    <source>
        <strain evidence="3">CECT 8868</strain>
    </source>
</reference>
<dbReference type="Proteomes" id="UP000203464">
    <property type="component" value="Unassembled WGS sequence"/>
</dbReference>
<protein>
    <submittedName>
        <fullName evidence="2">Uncharacterized protein</fullName>
    </submittedName>
</protein>